<evidence type="ECO:0000313" key="1">
    <source>
        <dbReference type="EMBL" id="KAH3828571.1"/>
    </source>
</evidence>
<reference evidence="1" key="2">
    <citation type="submission" date="2020-11" db="EMBL/GenBank/DDBJ databases">
        <authorList>
            <person name="McCartney M.A."/>
            <person name="Auch B."/>
            <person name="Kono T."/>
            <person name="Mallez S."/>
            <person name="Becker A."/>
            <person name="Gohl D.M."/>
            <person name="Silverstein K.A.T."/>
            <person name="Koren S."/>
            <person name="Bechman K.B."/>
            <person name="Herman A."/>
            <person name="Abrahante J.E."/>
            <person name="Garbe J."/>
        </authorList>
    </citation>
    <scope>NUCLEOTIDE SEQUENCE</scope>
    <source>
        <strain evidence="1">Duluth1</strain>
        <tissue evidence="1">Whole animal</tissue>
    </source>
</reference>
<organism evidence="1 2">
    <name type="scientific">Dreissena polymorpha</name>
    <name type="common">Zebra mussel</name>
    <name type="synonym">Mytilus polymorpha</name>
    <dbReference type="NCBI Taxonomy" id="45954"/>
    <lineage>
        <taxon>Eukaryota</taxon>
        <taxon>Metazoa</taxon>
        <taxon>Spiralia</taxon>
        <taxon>Lophotrochozoa</taxon>
        <taxon>Mollusca</taxon>
        <taxon>Bivalvia</taxon>
        <taxon>Autobranchia</taxon>
        <taxon>Heteroconchia</taxon>
        <taxon>Euheterodonta</taxon>
        <taxon>Imparidentia</taxon>
        <taxon>Neoheterodontei</taxon>
        <taxon>Myida</taxon>
        <taxon>Dreissenoidea</taxon>
        <taxon>Dreissenidae</taxon>
        <taxon>Dreissena</taxon>
    </lineage>
</organism>
<keyword evidence="2" id="KW-1185">Reference proteome</keyword>
<protein>
    <submittedName>
        <fullName evidence="1">Uncharacterized protein</fullName>
    </submittedName>
</protein>
<dbReference type="EMBL" id="JAIWYP010000005">
    <property type="protein sequence ID" value="KAH3828571.1"/>
    <property type="molecule type" value="Genomic_DNA"/>
</dbReference>
<dbReference type="Proteomes" id="UP000828390">
    <property type="component" value="Unassembled WGS sequence"/>
</dbReference>
<name>A0A9D4H342_DREPO</name>
<evidence type="ECO:0000313" key="2">
    <source>
        <dbReference type="Proteomes" id="UP000828390"/>
    </source>
</evidence>
<dbReference type="AlphaFoldDB" id="A0A9D4H342"/>
<comment type="caution">
    <text evidence="1">The sequence shown here is derived from an EMBL/GenBank/DDBJ whole genome shotgun (WGS) entry which is preliminary data.</text>
</comment>
<accession>A0A9D4H342</accession>
<proteinExistence type="predicted"/>
<gene>
    <name evidence="1" type="ORF">DPMN_130552</name>
</gene>
<reference evidence="1" key="1">
    <citation type="journal article" date="2019" name="bioRxiv">
        <title>The Genome of the Zebra Mussel, Dreissena polymorpha: A Resource for Invasive Species Research.</title>
        <authorList>
            <person name="McCartney M.A."/>
            <person name="Auch B."/>
            <person name="Kono T."/>
            <person name="Mallez S."/>
            <person name="Zhang Y."/>
            <person name="Obille A."/>
            <person name="Becker A."/>
            <person name="Abrahante J.E."/>
            <person name="Garbe J."/>
            <person name="Badalamenti J.P."/>
            <person name="Herman A."/>
            <person name="Mangelson H."/>
            <person name="Liachko I."/>
            <person name="Sullivan S."/>
            <person name="Sone E.D."/>
            <person name="Koren S."/>
            <person name="Silverstein K.A.T."/>
            <person name="Beckman K.B."/>
            <person name="Gohl D.M."/>
        </authorList>
    </citation>
    <scope>NUCLEOTIDE SEQUENCE</scope>
    <source>
        <strain evidence="1">Duluth1</strain>
        <tissue evidence="1">Whole animal</tissue>
    </source>
</reference>
<sequence>MSAISSNFRSLDGNAIYQSIVQRPVKIQGQSGSSLVNVINLIRSLGVTENDVDAVSSNLPGSMAIDVVFTEQDKLTNFLASMKSDEIVFQKLRYKLKSYGSQVVHIRVH</sequence>